<dbReference type="Proteomes" id="UP001338582">
    <property type="component" value="Chromosome 5"/>
</dbReference>
<dbReference type="GeneID" id="88175312"/>
<gene>
    <name evidence="1" type="ORF">PUMCH_004251</name>
</gene>
<evidence type="ECO:0000313" key="1">
    <source>
        <dbReference type="EMBL" id="WPK26883.1"/>
    </source>
</evidence>
<dbReference type="AlphaFoldDB" id="A0AAX4HEH0"/>
<sequence>MEQDPAPAATAFDVATQFVDREIQNWKGPHALVIGISGPQGSGKSFLTAKILDHLRHSKPTLNCVGLLLDDFYLTHKDQVAVTKAAQLSENALLQGRGLPGTHDLELAVETLHKLRNGTVPVGIPFYDKSAFNGEGDRLDLWGAVDKTVDVVLFEGWMNGFKAIDPTLFPAAYMCTGTESVVQKTHMYHLEEINADLGRYEPLWGLFDRFVYLKTDVEKNVYKWRLQQEADLISKRGTGMTDAQVVQFVDRYMPMYVLYYWRMCAEGAAKGKDCNLCIEINGDRNVEGHFYF</sequence>
<dbReference type="InterPro" id="IPR027417">
    <property type="entry name" value="P-loop_NTPase"/>
</dbReference>
<reference evidence="1 2" key="1">
    <citation type="submission" date="2023-10" db="EMBL/GenBank/DDBJ databases">
        <title>Draft Genome Sequence of Candida saopaulonensis from a very Premature Infant with Sepsis.</title>
        <authorList>
            <person name="Ning Y."/>
            <person name="Dai R."/>
            <person name="Xiao M."/>
            <person name="Xu Y."/>
            <person name="Yan Q."/>
            <person name="Zhang L."/>
        </authorList>
    </citation>
    <scope>NUCLEOTIDE SEQUENCE [LARGE SCALE GENOMIC DNA]</scope>
    <source>
        <strain evidence="1 2">19XY460</strain>
    </source>
</reference>
<dbReference type="Gene3D" id="3.40.50.300">
    <property type="entry name" value="P-loop containing nucleotide triphosphate hydrolases"/>
    <property type="match status" value="1"/>
</dbReference>
<protein>
    <recommendedName>
        <fullName evidence="3">P-loop containing nucleoside triphosphate hydrolase protein</fullName>
    </recommendedName>
</protein>
<organism evidence="1 2">
    <name type="scientific">Australozyma saopauloensis</name>
    <dbReference type="NCBI Taxonomy" id="291208"/>
    <lineage>
        <taxon>Eukaryota</taxon>
        <taxon>Fungi</taxon>
        <taxon>Dikarya</taxon>
        <taxon>Ascomycota</taxon>
        <taxon>Saccharomycotina</taxon>
        <taxon>Pichiomycetes</taxon>
        <taxon>Metschnikowiaceae</taxon>
        <taxon>Australozyma</taxon>
    </lineage>
</organism>
<evidence type="ECO:0008006" key="3">
    <source>
        <dbReference type="Google" id="ProtNLM"/>
    </source>
</evidence>
<name>A0AAX4HEH0_9ASCO</name>
<dbReference type="EMBL" id="CP138898">
    <property type="protein sequence ID" value="WPK26883.1"/>
    <property type="molecule type" value="Genomic_DNA"/>
</dbReference>
<dbReference type="KEGG" id="asau:88175312"/>
<proteinExistence type="predicted"/>
<dbReference type="RefSeq" id="XP_062879262.1">
    <property type="nucleotide sequence ID" value="XM_063023192.1"/>
</dbReference>
<accession>A0AAX4HEH0</accession>
<evidence type="ECO:0000313" key="2">
    <source>
        <dbReference type="Proteomes" id="UP001338582"/>
    </source>
</evidence>
<dbReference type="SUPFAM" id="SSF52540">
    <property type="entry name" value="P-loop containing nucleoside triphosphate hydrolases"/>
    <property type="match status" value="1"/>
</dbReference>
<dbReference type="PANTHER" id="PTHR10285">
    <property type="entry name" value="URIDINE KINASE"/>
    <property type="match status" value="1"/>
</dbReference>
<keyword evidence="2" id="KW-1185">Reference proteome</keyword>